<keyword evidence="3" id="KW-0004">4Fe-4S</keyword>
<dbReference type="GO" id="GO:0046872">
    <property type="term" value="F:metal ion binding"/>
    <property type="evidence" value="ECO:0007669"/>
    <property type="project" value="UniProtKB-UniRule"/>
</dbReference>
<dbReference type="GO" id="GO:0005737">
    <property type="term" value="C:cytoplasm"/>
    <property type="evidence" value="ECO:0007669"/>
    <property type="project" value="UniProtKB-SubCell"/>
</dbReference>
<dbReference type="InterPro" id="IPR007197">
    <property type="entry name" value="rSAM"/>
</dbReference>
<dbReference type="Pfam" id="PF06969">
    <property type="entry name" value="HemN_C"/>
    <property type="match status" value="1"/>
</dbReference>
<keyword evidence="3" id="KW-0411">Iron-sulfur</keyword>
<dbReference type="GO" id="GO:0051539">
    <property type="term" value="F:4 iron, 4 sulfur cluster binding"/>
    <property type="evidence" value="ECO:0007669"/>
    <property type="project" value="UniProtKB-UniRule"/>
</dbReference>
<evidence type="ECO:0000313" key="5">
    <source>
        <dbReference type="EMBL" id="EEG49877.1"/>
    </source>
</evidence>
<dbReference type="GO" id="GO:0004109">
    <property type="term" value="F:coproporphyrinogen oxidase activity"/>
    <property type="evidence" value="ECO:0007669"/>
    <property type="project" value="InterPro"/>
</dbReference>
<gene>
    <name evidence="5" type="ORF">RUMHYD_01208</name>
</gene>
<protein>
    <recommendedName>
        <fullName evidence="2 3">Heme chaperone HemW</fullName>
    </recommendedName>
</protein>
<dbReference type="Proteomes" id="UP000003100">
    <property type="component" value="Unassembled WGS sequence"/>
</dbReference>
<dbReference type="PROSITE" id="PS51918">
    <property type="entry name" value="RADICAL_SAM"/>
    <property type="match status" value="1"/>
</dbReference>
<dbReference type="GeneID" id="86820470"/>
<keyword evidence="6" id="KW-1185">Reference proteome</keyword>
<accession>C0CK38</accession>
<feature type="domain" description="Radical SAM core" evidence="4">
    <location>
        <begin position="7"/>
        <end position="243"/>
    </location>
</feature>
<keyword evidence="3" id="KW-0479">Metal-binding</keyword>
<dbReference type="eggNOG" id="COG0635">
    <property type="taxonomic scope" value="Bacteria"/>
</dbReference>
<dbReference type="PANTHER" id="PTHR13932">
    <property type="entry name" value="COPROPORPHYRINIGEN III OXIDASE"/>
    <property type="match status" value="1"/>
</dbReference>
<dbReference type="Gene3D" id="3.80.30.20">
    <property type="entry name" value="tm_1862 like domain"/>
    <property type="match status" value="1"/>
</dbReference>
<dbReference type="SFLD" id="SFLDF00562">
    <property type="entry name" value="HemN-like__clustered_with_heat"/>
    <property type="match status" value="1"/>
</dbReference>
<comment type="subcellular location">
    <subcellularLocation>
        <location evidence="3">Cytoplasm</location>
    </subcellularLocation>
</comment>
<dbReference type="AlphaFoldDB" id="C0CK38"/>
<dbReference type="InterPro" id="IPR010723">
    <property type="entry name" value="HemN_C"/>
</dbReference>
<dbReference type="InterPro" id="IPR034505">
    <property type="entry name" value="Coproporphyrinogen-III_oxidase"/>
</dbReference>
<dbReference type="Pfam" id="PF04055">
    <property type="entry name" value="Radical_SAM"/>
    <property type="match status" value="1"/>
</dbReference>
<name>C0CK38_BLAHS</name>
<dbReference type="EMBL" id="ACBZ01000056">
    <property type="protein sequence ID" value="EEG49877.1"/>
    <property type="molecule type" value="Genomic_DNA"/>
</dbReference>
<reference evidence="5 6" key="1">
    <citation type="submission" date="2009-01" db="EMBL/GenBank/DDBJ databases">
        <authorList>
            <person name="Fulton L."/>
            <person name="Clifton S."/>
            <person name="Fulton B."/>
            <person name="Xu J."/>
            <person name="Minx P."/>
            <person name="Pepin K.H."/>
            <person name="Johnson M."/>
            <person name="Bhonagiri V."/>
            <person name="Nash W.E."/>
            <person name="Mardis E.R."/>
            <person name="Wilson R.K."/>
        </authorList>
    </citation>
    <scope>NUCLEOTIDE SEQUENCE [LARGE SCALE GENOMIC DNA]</scope>
    <source>
        <strain evidence="6">DSM 10507 / JCM 14656 / S5a33</strain>
    </source>
</reference>
<comment type="similarity">
    <text evidence="1">Belongs to the anaerobic coproporphyrinogen-III oxidase family. HemW subfamily.</text>
</comment>
<dbReference type="GO" id="GO:0006779">
    <property type="term" value="P:porphyrin-containing compound biosynthetic process"/>
    <property type="evidence" value="ECO:0007669"/>
    <property type="project" value="InterPro"/>
</dbReference>
<dbReference type="SFLD" id="SFLDF00288">
    <property type="entry name" value="HemN-like__clustered_with_nucl"/>
    <property type="match status" value="1"/>
</dbReference>
<dbReference type="SFLD" id="SFLDG01082">
    <property type="entry name" value="B12-binding_domain_containing"/>
    <property type="match status" value="1"/>
</dbReference>
<keyword evidence="3" id="KW-0949">S-adenosyl-L-methionine</keyword>
<dbReference type="InterPro" id="IPR004559">
    <property type="entry name" value="HemW-like"/>
</dbReference>
<dbReference type="InterPro" id="IPR058240">
    <property type="entry name" value="rSAM_sf"/>
</dbReference>
<dbReference type="SUPFAM" id="SSF102114">
    <property type="entry name" value="Radical SAM enzymes"/>
    <property type="match status" value="1"/>
</dbReference>
<comment type="caution">
    <text evidence="5">The sequence shown here is derived from an EMBL/GenBank/DDBJ whole genome shotgun (WGS) entry which is preliminary data.</text>
</comment>
<dbReference type="SMART" id="SM00729">
    <property type="entry name" value="Elp3"/>
    <property type="match status" value="1"/>
</dbReference>
<evidence type="ECO:0000256" key="2">
    <source>
        <dbReference type="ARBA" id="ARBA00017228"/>
    </source>
</evidence>
<evidence type="ECO:0000256" key="1">
    <source>
        <dbReference type="ARBA" id="ARBA00006100"/>
    </source>
</evidence>
<keyword evidence="3" id="KW-0349">Heme</keyword>
<dbReference type="NCBIfam" id="TIGR00539">
    <property type="entry name" value="hemN_rel"/>
    <property type="match status" value="1"/>
</dbReference>
<dbReference type="HOGENOM" id="CLU_027579_1_1_9"/>
<sequence>MAAMSSETPRIWQPLEIYVHLPFCVKKCDYCDFLSGPYSEDIRSAYVQAVLKEIRSLGRRERAENWKVRSIFFGGGTPSLMNGEEITQILDEIRRDFQFEPEAEISLEANPGTLTENKLKAYQSGGINRLSLGCQSAKDQELKRLGRIHTWEEFLKSYHMAREAGFQNINVDLMSGIPGQSVLDWEENLEAVLALTPEHISAYSLIVEEGTPFYERELNLPDEDSERRMYERTREILEEHGYHQYEISNYALRGKECLHNLGYWQRVSYLGVGLGAASLRKNVRYCNTSDLKEYLAHGADLDVLQKQREVLTQREEMEEFLFLGLRMIQGIREEEFLKNFGRPLEEAYGNVIEKHEKLGLLERLDGRLRLTRRGISLSNQVFVDFLS</sequence>
<reference evidence="5 6" key="2">
    <citation type="submission" date="2009-02" db="EMBL/GenBank/DDBJ databases">
        <title>Draft genome sequence of Blautia hydrogenotrophica DSM 10507 (Ruminococcus hydrogenotrophicus DSM 10507).</title>
        <authorList>
            <person name="Sudarsanam P."/>
            <person name="Ley R."/>
            <person name="Guruge J."/>
            <person name="Turnbaugh P.J."/>
            <person name="Mahowald M."/>
            <person name="Liep D."/>
            <person name="Gordon J."/>
        </authorList>
    </citation>
    <scope>NUCLEOTIDE SEQUENCE [LARGE SCALE GENOMIC DNA]</scope>
    <source>
        <strain evidence="6">DSM 10507 / JCM 14656 / S5a33</strain>
    </source>
</reference>
<comment type="function">
    <text evidence="3">Probably acts as a heme chaperone, transferring heme to an unknown acceptor. Binds one molecule of heme per monomer, possibly covalently. Binds 1 [4Fe-4S] cluster. The cluster is coordinated with 3 cysteines and an exchangeable S-adenosyl-L-methionine.</text>
</comment>
<organism evidence="5 6">
    <name type="scientific">Blautia hydrogenotrophica (strain DSM 10507 / JCM 14656 / S5a33)</name>
    <name type="common">Ruminococcus hydrogenotrophicus</name>
    <dbReference type="NCBI Taxonomy" id="476272"/>
    <lineage>
        <taxon>Bacteria</taxon>
        <taxon>Bacillati</taxon>
        <taxon>Bacillota</taxon>
        <taxon>Clostridia</taxon>
        <taxon>Lachnospirales</taxon>
        <taxon>Lachnospiraceae</taxon>
        <taxon>Blautia</taxon>
    </lineage>
</organism>
<keyword evidence="3" id="KW-0408">Iron</keyword>
<keyword evidence="3" id="KW-0963">Cytoplasm</keyword>
<dbReference type="RefSeq" id="WP_005947136.1">
    <property type="nucleotide sequence ID" value="NZ_CP136423.1"/>
</dbReference>
<evidence type="ECO:0000256" key="3">
    <source>
        <dbReference type="RuleBase" id="RU364116"/>
    </source>
</evidence>
<proteinExistence type="inferred from homology"/>
<keyword evidence="3" id="KW-0143">Chaperone</keyword>
<evidence type="ECO:0000259" key="4">
    <source>
        <dbReference type="PROSITE" id="PS51918"/>
    </source>
</evidence>
<dbReference type="PATRIC" id="fig|476272.21.peg.2554"/>
<dbReference type="SFLD" id="SFLDG01065">
    <property type="entry name" value="anaerobic_coproporphyrinogen-I"/>
    <property type="match status" value="1"/>
</dbReference>
<dbReference type="PANTHER" id="PTHR13932:SF5">
    <property type="entry name" value="RADICAL S-ADENOSYL METHIONINE DOMAIN-CONTAINING PROTEIN 1, MITOCHONDRIAL"/>
    <property type="match status" value="1"/>
</dbReference>
<dbReference type="CDD" id="cd01335">
    <property type="entry name" value="Radical_SAM"/>
    <property type="match status" value="1"/>
</dbReference>
<dbReference type="InterPro" id="IPR006638">
    <property type="entry name" value="Elp3/MiaA/NifB-like_rSAM"/>
</dbReference>
<dbReference type="InterPro" id="IPR023404">
    <property type="entry name" value="rSAM_horseshoe"/>
</dbReference>
<dbReference type="SFLD" id="SFLDS00029">
    <property type="entry name" value="Radical_SAM"/>
    <property type="match status" value="1"/>
</dbReference>
<evidence type="ECO:0000313" key="6">
    <source>
        <dbReference type="Proteomes" id="UP000003100"/>
    </source>
</evidence>